<dbReference type="OrthoDB" id="9802699at2"/>
<dbReference type="RefSeq" id="WP_130153976.1">
    <property type="nucleotide sequence ID" value="NZ_SCFB01000005.1"/>
</dbReference>
<accession>A0A4Q7DJK8</accession>
<sequence>MAFILIILFLFNINFVNAQTVVQELHVKSQQLKSVRSVSNAVGEVGQLRHSLSGRPLERDATAEERAQIIEAIVNTETAAMLIDGAYDFKFSRTAYGLPSSLSEREQIHYGWIFCLARTSQLLAENPVFDQTDISVLLGRDANSRHMPAWMKDIFQKNLRQIDWVAYVRPYLAVEKFALVETRKAERAGEPKRPQFTVTITQEHIDAAFRSNTVKGIPFEASAFLKPGNYIFDAYAISPDGACQFYGCQGPYGYFGRSDFGEQIVDNMDSDPRLDDLVKSSIAYDFYVWLLPERDIACSVINSAPDCSKYLIELGIESSKSRTSDVKLKELKESLKKTLTSSSAKEIVSRETNKFLFKTNFGGEWLTYADLIAYLNSLNIYAFYKHDKPGVLTLASSQSHVSYAHGRSTFLLSANRHVTRLVLRDNSIASLFEYIRAKAHEEKNRLDVNSASYKCWM</sequence>
<reference evidence="1 2" key="1">
    <citation type="submission" date="2018-10" db="EMBL/GenBank/DDBJ databases">
        <title>An updated phylogeny of the Alphaproteobacteria reveals that the parasitic Rickettsiales and Holosporales have independent origins.</title>
        <authorList>
            <person name="Munoz-Gomez S.A."/>
            <person name="Hess S."/>
            <person name="Burger G."/>
            <person name="Lang B.F."/>
            <person name="Susko E."/>
            <person name="Slamovits C.H."/>
            <person name="Roger A.J."/>
        </authorList>
    </citation>
    <scope>NUCLEOTIDE SEQUENCE [LARGE SCALE GENOMIC DNA]</scope>
    <source>
        <strain evidence="1">HOLO01</strain>
    </source>
</reference>
<dbReference type="EMBL" id="SCFB01000005">
    <property type="protein sequence ID" value="RZI46224.1"/>
    <property type="molecule type" value="Genomic_DNA"/>
</dbReference>
<evidence type="ECO:0000313" key="2">
    <source>
        <dbReference type="Proteomes" id="UP000293550"/>
    </source>
</evidence>
<organism evidence="1 2">
    <name type="scientific">Candidatus Finniella inopinata</name>
    <dbReference type="NCBI Taxonomy" id="1696036"/>
    <lineage>
        <taxon>Bacteria</taxon>
        <taxon>Pseudomonadati</taxon>
        <taxon>Pseudomonadota</taxon>
        <taxon>Alphaproteobacteria</taxon>
        <taxon>Holosporales</taxon>
        <taxon>Candidatus Paracaedibacteraceae</taxon>
        <taxon>Candidatus Finniella</taxon>
    </lineage>
</organism>
<dbReference type="Proteomes" id="UP000293550">
    <property type="component" value="Unassembled WGS sequence"/>
</dbReference>
<comment type="caution">
    <text evidence="1">The sequence shown here is derived from an EMBL/GenBank/DDBJ whole genome shotgun (WGS) entry which is preliminary data.</text>
</comment>
<protein>
    <submittedName>
        <fullName evidence="1">Uncharacterized protein</fullName>
    </submittedName>
</protein>
<name>A0A4Q7DJK8_9PROT</name>
<dbReference type="AlphaFoldDB" id="A0A4Q7DJK8"/>
<gene>
    <name evidence="1" type="ORF">EQU50_04630</name>
</gene>
<evidence type="ECO:0000313" key="1">
    <source>
        <dbReference type="EMBL" id="RZI46224.1"/>
    </source>
</evidence>
<proteinExistence type="predicted"/>
<keyword evidence="2" id="KW-1185">Reference proteome</keyword>